<evidence type="ECO:0000313" key="2">
    <source>
        <dbReference type="Proteomes" id="UP001143856"/>
    </source>
</evidence>
<accession>A0ACC1NAW3</accession>
<organism evidence="1 2">
    <name type="scientific">Xylaria curta</name>
    <dbReference type="NCBI Taxonomy" id="42375"/>
    <lineage>
        <taxon>Eukaryota</taxon>
        <taxon>Fungi</taxon>
        <taxon>Dikarya</taxon>
        <taxon>Ascomycota</taxon>
        <taxon>Pezizomycotina</taxon>
        <taxon>Sordariomycetes</taxon>
        <taxon>Xylariomycetidae</taxon>
        <taxon>Xylariales</taxon>
        <taxon>Xylariaceae</taxon>
        <taxon>Xylaria</taxon>
    </lineage>
</organism>
<dbReference type="EMBL" id="JAPDGR010002478">
    <property type="protein sequence ID" value="KAJ2975588.1"/>
    <property type="molecule type" value="Genomic_DNA"/>
</dbReference>
<name>A0ACC1NAW3_9PEZI</name>
<evidence type="ECO:0000313" key="1">
    <source>
        <dbReference type="EMBL" id="KAJ2975588.1"/>
    </source>
</evidence>
<comment type="caution">
    <text evidence="1">The sequence shown here is derived from an EMBL/GenBank/DDBJ whole genome shotgun (WGS) entry which is preliminary data.</text>
</comment>
<protein>
    <submittedName>
        <fullName evidence="1">Uncharacterized protein</fullName>
    </submittedName>
</protein>
<keyword evidence="2" id="KW-1185">Reference proteome</keyword>
<dbReference type="Proteomes" id="UP001143856">
    <property type="component" value="Unassembled WGS sequence"/>
</dbReference>
<sequence>MLFVIEGVGVRQHIILPLRHSFVQTSLDEEIPRNVYLNIVLCGGERPVCRRCQNKRQECTYELPEDTRSRSLARKEIASQLLHENAELRQLFDDISKRPEPEAYNIFQRLRAGDGPIALAHSIRQAELLLPPTTTGGHDASLTLQQLDSKALEGSPIKIPAQPWTIVAGDGIVSELISAWFKWDNAFLYPFIDRECFIRDMSIGDVKSAQYCSPFLVNAICALRSYFSDTVDASDRITSHDMREQFLVEAKKQYEQELPALPTVQGLWILFAISSMKGEDRSGSLYRFASHGMLERSGAYRIFSSLTDTNPDDAANKRAVSKTIWGLFCLESITATNFHNTEMVHPPQTPCLFPEVSYENPTNVDLFGQTFTASSSQPPFIVGAVDVLCRVAVLMSEVRALVGVDWNDESSNLAGQTNLRQRRRSLARLNAISDSLPSMLRYDHNFTPETCFLRVVMNMVVYEILRQLPRDVILDELDSTTVKKETLKHCALDLELMERYFSMWPADEFSTMAFLGPLNAGTMLVPLLPDESAQHMFPRACRLMRVISARMPIARYVMKGWQAAVLARKLEIPGPAQSYFENLSIDDEDLKNIPSSLVWYTSLASSSALQRVG</sequence>
<reference evidence="1" key="1">
    <citation type="submission" date="2022-10" db="EMBL/GenBank/DDBJ databases">
        <title>Genome Sequence of Xylaria curta.</title>
        <authorList>
            <person name="Buettner E."/>
        </authorList>
    </citation>
    <scope>NUCLEOTIDE SEQUENCE</scope>
    <source>
        <strain evidence="1">Babe10</strain>
    </source>
</reference>
<proteinExistence type="predicted"/>
<gene>
    <name evidence="1" type="ORF">NUW58_g8308</name>
</gene>